<feature type="region of interest" description="Disordered" evidence="1">
    <location>
        <begin position="219"/>
        <end position="279"/>
    </location>
</feature>
<dbReference type="PROSITE" id="PS51505">
    <property type="entry name" value="SCA7"/>
    <property type="match status" value="1"/>
</dbReference>
<feature type="region of interest" description="Disordered" evidence="1">
    <location>
        <begin position="111"/>
        <end position="137"/>
    </location>
</feature>
<proteinExistence type="predicted"/>
<dbReference type="EMBL" id="KV425995">
    <property type="protein sequence ID" value="KZV93114.1"/>
    <property type="molecule type" value="Genomic_DNA"/>
</dbReference>
<gene>
    <name evidence="4" type="ORF">EXIGLDRAFT_54060</name>
    <name evidence="3" type="ORF">EXIGLDRAFT_718356</name>
</gene>
<feature type="compositionally biased region" description="Basic and acidic residues" evidence="1">
    <location>
        <begin position="221"/>
        <end position="246"/>
    </location>
</feature>
<evidence type="ECO:0000313" key="4">
    <source>
        <dbReference type="EMBL" id="KZV93114.1"/>
    </source>
</evidence>
<dbReference type="FunCoup" id="A0A165IA63">
    <property type="interactions" value="44"/>
</dbReference>
<reference evidence="4 5" key="1">
    <citation type="journal article" date="2016" name="Mol. Biol. Evol.">
        <title>Comparative Genomics of Early-Diverging Mushroom-Forming Fungi Provides Insights into the Origins of Lignocellulose Decay Capabilities.</title>
        <authorList>
            <person name="Nagy L.G."/>
            <person name="Riley R."/>
            <person name="Tritt A."/>
            <person name="Adam C."/>
            <person name="Daum C."/>
            <person name="Floudas D."/>
            <person name="Sun H."/>
            <person name="Yadav J.S."/>
            <person name="Pangilinan J."/>
            <person name="Larsson K.H."/>
            <person name="Matsuura K."/>
            <person name="Barry K."/>
            <person name="Labutti K."/>
            <person name="Kuo R."/>
            <person name="Ohm R.A."/>
            <person name="Bhattacharya S.S."/>
            <person name="Shirouzu T."/>
            <person name="Yoshinaga Y."/>
            <person name="Martin F.M."/>
            <person name="Grigoriev I.V."/>
            <person name="Hibbett D.S."/>
        </authorList>
    </citation>
    <scope>NUCLEOTIDE SEQUENCE [LARGE SCALE GENOMIC DNA]</scope>
    <source>
        <strain evidence="4 5">HHB12029</strain>
    </source>
</reference>
<dbReference type="PANTHER" id="PTHR47805">
    <property type="entry name" value="SAGA-ASSOCIATED FACTOR 73"/>
    <property type="match status" value="1"/>
</dbReference>
<dbReference type="GO" id="GO:0006357">
    <property type="term" value="P:regulation of transcription by RNA polymerase II"/>
    <property type="evidence" value="ECO:0007669"/>
    <property type="project" value="TreeGrafter"/>
</dbReference>
<accession>A0A165IA63</accession>
<evidence type="ECO:0000259" key="2">
    <source>
        <dbReference type="PROSITE" id="PS51505"/>
    </source>
</evidence>
<feature type="region of interest" description="Disordered" evidence="1">
    <location>
        <begin position="1"/>
        <end position="54"/>
    </location>
</feature>
<keyword evidence="5" id="KW-1185">Reference proteome</keyword>
<protein>
    <submittedName>
        <fullName evidence="4">SCA7-domain-containing protein</fullName>
    </submittedName>
</protein>
<evidence type="ECO:0000313" key="3">
    <source>
        <dbReference type="EMBL" id="KZV92366.1"/>
    </source>
</evidence>
<dbReference type="Gene3D" id="6.10.140.1270">
    <property type="match status" value="1"/>
</dbReference>
<dbReference type="InterPro" id="IPR013243">
    <property type="entry name" value="SCA7_dom"/>
</dbReference>
<dbReference type="InterPro" id="IPR037804">
    <property type="entry name" value="SGF73"/>
</dbReference>
<evidence type="ECO:0000313" key="5">
    <source>
        <dbReference type="Proteomes" id="UP000077266"/>
    </source>
</evidence>
<feature type="domain" description="SCA7" evidence="2">
    <location>
        <begin position="156"/>
        <end position="222"/>
    </location>
</feature>
<dbReference type="STRING" id="1314781.A0A165IA63"/>
<sequence>MALRLRLPNGQPAPSSAPFNFDAPSPDSPGSQPTDDEAHKDPTSPPTSWLPAKDMKIYDSEPLNGDVGFVRCPDCSKTVLKSALTEHSETCKRIRLGLGFSKKSSTGGKTVDFMDANAPPSASATKKGKKRKAGDDDVEIDAAEGGTKKKAKTVAKGRIKGPVNLDTQCGVINDKGLPCSRALKCKTHSMGAKRAVLGRSKAYDELLLDFQRANDPNFVEPVKRETKAEKKAARDKEREEKKRLAAEAKAAAGAAGNTPAKKKKPPAAAAAAAAMHEEEEEEDLAALDSEAEIENLAKAVRTAVRKGVIGVPLAVPNDVSSWFVQRRENFRTSSDMLAAALSKPRLLAAPNGYT</sequence>
<dbReference type="Proteomes" id="UP000077266">
    <property type="component" value="Unassembled WGS sequence"/>
</dbReference>
<dbReference type="GO" id="GO:0000124">
    <property type="term" value="C:SAGA complex"/>
    <property type="evidence" value="ECO:0007669"/>
    <property type="project" value="InterPro"/>
</dbReference>
<dbReference type="AlphaFoldDB" id="A0A165IA63"/>
<dbReference type="PANTHER" id="PTHR47805:SF1">
    <property type="entry name" value="SAGA-ASSOCIATED FACTOR 73"/>
    <property type="match status" value="1"/>
</dbReference>
<organism evidence="4 5">
    <name type="scientific">Exidia glandulosa HHB12029</name>
    <dbReference type="NCBI Taxonomy" id="1314781"/>
    <lineage>
        <taxon>Eukaryota</taxon>
        <taxon>Fungi</taxon>
        <taxon>Dikarya</taxon>
        <taxon>Basidiomycota</taxon>
        <taxon>Agaricomycotina</taxon>
        <taxon>Agaricomycetes</taxon>
        <taxon>Auriculariales</taxon>
        <taxon>Exidiaceae</taxon>
        <taxon>Exidia</taxon>
    </lineage>
</organism>
<dbReference type="GO" id="GO:1904802">
    <property type="term" value="P:RITS complex assembly"/>
    <property type="evidence" value="ECO:0007669"/>
    <property type="project" value="TreeGrafter"/>
</dbReference>
<dbReference type="EMBL" id="KV426009">
    <property type="protein sequence ID" value="KZV92366.1"/>
    <property type="molecule type" value="Genomic_DNA"/>
</dbReference>
<feature type="compositionally biased region" description="Low complexity" evidence="1">
    <location>
        <begin position="247"/>
        <end position="259"/>
    </location>
</feature>
<dbReference type="OrthoDB" id="21678at2759"/>
<dbReference type="Pfam" id="PF08313">
    <property type="entry name" value="SCA7"/>
    <property type="match status" value="1"/>
</dbReference>
<name>A0A165IA63_EXIGL</name>
<evidence type="ECO:0000256" key="1">
    <source>
        <dbReference type="SAM" id="MobiDB-lite"/>
    </source>
</evidence>
<dbReference type="GO" id="GO:0031048">
    <property type="term" value="P:regulatory ncRNA-mediated heterochromatin formation"/>
    <property type="evidence" value="ECO:0007669"/>
    <property type="project" value="TreeGrafter"/>
</dbReference>